<feature type="compositionally biased region" description="Basic and acidic residues" evidence="1">
    <location>
        <begin position="52"/>
        <end position="69"/>
    </location>
</feature>
<organism evidence="2">
    <name type="scientific">Aphanomyces invadans</name>
    <dbReference type="NCBI Taxonomy" id="157072"/>
    <lineage>
        <taxon>Eukaryota</taxon>
        <taxon>Sar</taxon>
        <taxon>Stramenopiles</taxon>
        <taxon>Oomycota</taxon>
        <taxon>Saprolegniomycetes</taxon>
        <taxon>Saprolegniales</taxon>
        <taxon>Verrucalvaceae</taxon>
        <taxon>Aphanomyces</taxon>
    </lineage>
</organism>
<dbReference type="Gene3D" id="3.30.70.330">
    <property type="match status" value="1"/>
</dbReference>
<sequence>MPSSGSPALGRRDSTSSIASSHAMAQPTLSRRASTSSMDMFPRLKHAGGTSNDKDPPLNRRREESECKTSRWAPNPPLSEAPLSSLAQDNSTPHAAKTCSLAMDLSQIRVDVATVSRCVYFSQLGRHITESALDQLCRPYGLEIDPSTTFPRIEVFMCQRTLRPRRDAAVYFNSPGDVTRAIPTLQGLRFGAKQIALNVRAMDEGTYRVLLAQQRHNDRPKWTCVQCRTSVLGWRLHCDSCNAQRVFPPPDSDISPTDWLPYVQ</sequence>
<dbReference type="AlphaFoldDB" id="A0A024US69"/>
<dbReference type="OrthoDB" id="76445at2759"/>
<accession>A0A024US69</accession>
<dbReference type="STRING" id="157072.A0A024US69"/>
<evidence type="ECO:0000256" key="1">
    <source>
        <dbReference type="SAM" id="MobiDB-lite"/>
    </source>
</evidence>
<protein>
    <submittedName>
        <fullName evidence="2">Uncharacterized protein</fullName>
    </submittedName>
</protein>
<gene>
    <name evidence="2" type="ORF">H310_01712</name>
</gene>
<feature type="compositionally biased region" description="Polar residues" evidence="1">
    <location>
        <begin position="27"/>
        <end position="38"/>
    </location>
</feature>
<dbReference type="GeneID" id="20078762"/>
<dbReference type="EMBL" id="KI913953">
    <property type="protein sequence ID" value="ETW09336.1"/>
    <property type="molecule type" value="Genomic_DNA"/>
</dbReference>
<dbReference type="InterPro" id="IPR035979">
    <property type="entry name" value="RBD_domain_sf"/>
</dbReference>
<dbReference type="eggNOG" id="ENOG502QVZ3">
    <property type="taxonomic scope" value="Eukaryota"/>
</dbReference>
<evidence type="ECO:0000313" key="2">
    <source>
        <dbReference type="EMBL" id="ETW09336.1"/>
    </source>
</evidence>
<dbReference type="InterPro" id="IPR012677">
    <property type="entry name" value="Nucleotide-bd_a/b_plait_sf"/>
</dbReference>
<dbReference type="GO" id="GO:0003676">
    <property type="term" value="F:nucleic acid binding"/>
    <property type="evidence" value="ECO:0007669"/>
    <property type="project" value="InterPro"/>
</dbReference>
<dbReference type="RefSeq" id="XP_008863141.1">
    <property type="nucleotide sequence ID" value="XM_008864919.1"/>
</dbReference>
<name>A0A024US69_9STRA</name>
<proteinExistence type="predicted"/>
<feature type="region of interest" description="Disordered" evidence="1">
    <location>
        <begin position="1"/>
        <end position="91"/>
    </location>
</feature>
<dbReference type="VEuPathDB" id="FungiDB:H310_01712"/>
<reference evidence="2" key="1">
    <citation type="submission" date="2013-12" db="EMBL/GenBank/DDBJ databases">
        <title>The Genome Sequence of Aphanomyces invadans NJM9701.</title>
        <authorList>
            <consortium name="The Broad Institute Genomics Platform"/>
            <person name="Russ C."/>
            <person name="Tyler B."/>
            <person name="van West P."/>
            <person name="Dieguez-Uribeondo J."/>
            <person name="Young S.K."/>
            <person name="Zeng Q."/>
            <person name="Gargeya S."/>
            <person name="Fitzgerald M."/>
            <person name="Abouelleil A."/>
            <person name="Alvarado L."/>
            <person name="Chapman S.B."/>
            <person name="Gainer-Dewar J."/>
            <person name="Goldberg J."/>
            <person name="Griggs A."/>
            <person name="Gujja S."/>
            <person name="Hansen M."/>
            <person name="Howarth C."/>
            <person name="Imamovic A."/>
            <person name="Ireland A."/>
            <person name="Larimer J."/>
            <person name="McCowan C."/>
            <person name="Murphy C."/>
            <person name="Pearson M."/>
            <person name="Poon T.W."/>
            <person name="Priest M."/>
            <person name="Roberts A."/>
            <person name="Saif S."/>
            <person name="Shea T."/>
            <person name="Sykes S."/>
            <person name="Wortman J."/>
            <person name="Nusbaum C."/>
            <person name="Birren B."/>
        </authorList>
    </citation>
    <scope>NUCLEOTIDE SEQUENCE [LARGE SCALE GENOMIC DNA]</scope>
    <source>
        <strain evidence="2">NJM9701</strain>
    </source>
</reference>
<dbReference type="SUPFAM" id="SSF54928">
    <property type="entry name" value="RNA-binding domain, RBD"/>
    <property type="match status" value="1"/>
</dbReference>